<feature type="domain" description="Fibronectin type-III" evidence="3">
    <location>
        <begin position="910"/>
        <end position="1004"/>
    </location>
</feature>
<dbReference type="InterPro" id="IPR013320">
    <property type="entry name" value="ConA-like_dom_sf"/>
</dbReference>
<evidence type="ECO:0000313" key="5">
    <source>
        <dbReference type="Proteomes" id="UP000281261"/>
    </source>
</evidence>
<evidence type="ECO:0000313" key="4">
    <source>
        <dbReference type="EMBL" id="RLC37072.1"/>
    </source>
</evidence>
<proteinExistence type="predicted"/>
<dbReference type="InterPro" id="IPR008969">
    <property type="entry name" value="CarboxyPept-like_regulatory"/>
</dbReference>
<gene>
    <name evidence="4" type="ORF">DRH29_03110</name>
</gene>
<feature type="domain" description="Fibronectin type-III" evidence="3">
    <location>
        <begin position="720"/>
        <end position="811"/>
    </location>
</feature>
<dbReference type="InterPro" id="IPR003961">
    <property type="entry name" value="FN3_dom"/>
</dbReference>
<dbReference type="SMART" id="SM00060">
    <property type="entry name" value="FN3"/>
    <property type="match status" value="3"/>
</dbReference>
<protein>
    <recommendedName>
        <fullName evidence="3">Fibronectin type-III domain-containing protein</fullName>
    </recommendedName>
</protein>
<feature type="transmembrane region" description="Helical" evidence="2">
    <location>
        <begin position="2318"/>
        <end position="2339"/>
    </location>
</feature>
<dbReference type="SUPFAM" id="SSF49265">
    <property type="entry name" value="Fibronectin type III"/>
    <property type="match status" value="3"/>
</dbReference>
<dbReference type="InterPro" id="IPR036116">
    <property type="entry name" value="FN3_sf"/>
</dbReference>
<feature type="transmembrane region" description="Helical" evidence="2">
    <location>
        <begin position="12"/>
        <end position="31"/>
    </location>
</feature>
<evidence type="ECO:0000259" key="3">
    <source>
        <dbReference type="PROSITE" id="PS50853"/>
    </source>
</evidence>
<feature type="transmembrane region" description="Helical" evidence="2">
    <location>
        <begin position="2370"/>
        <end position="2388"/>
    </location>
</feature>
<feature type="domain" description="Fibronectin type-III" evidence="3">
    <location>
        <begin position="1199"/>
        <end position="1294"/>
    </location>
</feature>
<feature type="transmembrane region" description="Helical" evidence="2">
    <location>
        <begin position="2346"/>
        <end position="2364"/>
    </location>
</feature>
<keyword evidence="2" id="KW-0812">Transmembrane</keyword>
<feature type="region of interest" description="Disordered" evidence="1">
    <location>
        <begin position="1991"/>
        <end position="2023"/>
    </location>
</feature>
<accession>A0A420ZCE4</accession>
<comment type="caution">
    <text evidence="4">The sequence shown here is derived from an EMBL/GenBank/DDBJ whole genome shotgun (WGS) entry which is preliminary data.</text>
</comment>
<dbReference type="Proteomes" id="UP000281261">
    <property type="component" value="Unassembled WGS sequence"/>
</dbReference>
<keyword evidence="2" id="KW-0472">Membrane</keyword>
<dbReference type="Gene3D" id="2.60.40.10">
    <property type="entry name" value="Immunoglobulins"/>
    <property type="match status" value="3"/>
</dbReference>
<dbReference type="InterPro" id="IPR013783">
    <property type="entry name" value="Ig-like_fold"/>
</dbReference>
<dbReference type="SUPFAM" id="SSF49899">
    <property type="entry name" value="Concanavalin A-like lectins/glucanases"/>
    <property type="match status" value="2"/>
</dbReference>
<dbReference type="Pfam" id="PF13385">
    <property type="entry name" value="Laminin_G_3"/>
    <property type="match status" value="2"/>
</dbReference>
<dbReference type="EMBL" id="QMNG01000013">
    <property type="protein sequence ID" value="RLC37072.1"/>
    <property type="molecule type" value="Genomic_DNA"/>
</dbReference>
<organism evidence="4 5">
    <name type="scientific">candidate division Kazan bacterium</name>
    <dbReference type="NCBI Taxonomy" id="2202143"/>
    <lineage>
        <taxon>Bacteria</taxon>
        <taxon>Bacteria division Kazan-3B-28</taxon>
    </lineage>
</organism>
<reference evidence="4 5" key="1">
    <citation type="submission" date="2018-06" db="EMBL/GenBank/DDBJ databases">
        <title>Extensive metabolic versatility and redundancy in microbially diverse, dynamic hydrothermal sediments.</title>
        <authorList>
            <person name="Dombrowski N."/>
            <person name="Teske A."/>
            <person name="Baker B.J."/>
        </authorList>
    </citation>
    <scope>NUCLEOTIDE SEQUENCE [LARGE SCALE GENOMIC DNA]</scope>
    <source>
        <strain evidence="4">B79_G16</strain>
    </source>
</reference>
<evidence type="ECO:0000256" key="1">
    <source>
        <dbReference type="SAM" id="MobiDB-lite"/>
    </source>
</evidence>
<dbReference type="PROSITE" id="PS50853">
    <property type="entry name" value="FN3"/>
    <property type="match status" value="3"/>
</dbReference>
<dbReference type="CDD" id="cd00063">
    <property type="entry name" value="FN3"/>
    <property type="match status" value="1"/>
</dbReference>
<name>A0A420ZCE4_UNCK3</name>
<dbReference type="Gene3D" id="2.60.120.200">
    <property type="match status" value="2"/>
</dbReference>
<keyword evidence="2" id="KW-1133">Transmembrane helix</keyword>
<dbReference type="SUPFAM" id="SSF49464">
    <property type="entry name" value="Carboxypeptidase regulatory domain-like"/>
    <property type="match status" value="1"/>
</dbReference>
<evidence type="ECO:0000256" key="2">
    <source>
        <dbReference type="SAM" id="Phobius"/>
    </source>
</evidence>
<dbReference type="Pfam" id="PF10102">
    <property type="entry name" value="DUF2341"/>
    <property type="match status" value="2"/>
</dbReference>
<sequence length="2390" mass="269328">MRRNRVLFFRRVNAFYFVILLLLSVFPPLMLNIQVVTAEYGSWVIDGDTVYVNDSKVFASATPHTVYGSSWVEFVFRSKNYSGDVDFIWGFNTSYVRPRSPLLWWNYTHYYEGSHYVQKWGCKTFYNVTGFVNLGIENYSNYTVDYGNENNTRLYNVTFENGSANATVAFTTFSHTGDDYTVCGNYTALEDFVWEKSFWDWKPFQGSFDVVDYSYGNMSRWYILAGVDITANVTYKLKAWLEVLPCSRGDGKYWWGFKPSSETLQEAIANGHLYAIDPWWDSSWGYKKQITLDSSQIPSDLNNFPVLINITDADLASHAQSDGDDIVFVDSSETIVFNHEIELYNGSNGRLIAWVNITSLSSSSDTVLYMYYGNPSCSSQENPSGVWDSNYLCVFHMDDYDSSAVKDSTGNVSGNKVGSNEPVETAGVVGYAQNFDGSNDYITINKYLHISSSGTWEFYVKLPSTSESGGFLSKRDGGSTNNWQFYPDDTYGDRLNSNFWHGTTGTTALSSSGFFSANNWVYTVCSFDGSNRRYYKNGNLFDTISSAFTLNDDNIYTRMGDDWYGHHPSMVLDEVRVSNIVRTGDWITTTYNTINNASDGGFFTLGSEQSIPVNHDPSQSGVSPGDGSTNIDLTPSLHVVCTDVDGDTMNATWWSNSSGSWVQFASNNSIANNTNITQTNNNFSSYNTKYWWSVNLSDGEGGWNNQTYSFTTRNQYTPDPPSSFIAVTISTSQIDLSWSKGSSNVDTTIVERNTVSSWSRGNGVEIYNSTGTTYSDTGLNHHTTYYYQAWSYNITDNVYSSSVSTSNTTDNNIPVVNNPNPGNGSTGQPLSFTWSISISDNDGDTFNWSIECSNGQSNNANNENNGTKSLSLSGLGYKTNYTVWVNVTDGYDNVNNSYWFITRDKYYPDPPNSFTVTTVNRSVITLNWVKGSDADKTYIRYKQGSTPPVDRTDGIFLYNDTGSSTSVSGLSFNTQYSFKAWSYNITDNVYSNNSVSGTNTTLSNQLPILNNPNPGNNSNNIAITLSQLSIDLSDTEGDKMNWSIETSPNIGSNSGSLEGNGSKTCSVSGLQPSTTYHWYVNVTDSYSNVNNSYIFTTASNSPPSYSNPNPGNGSTGQPLSLTWNITIVDAEGDTFNWSIECSNGQSNSDNNDVNGSKSLSLSGLNYNTNYTIWVNSTDGYSWNNATFWFITRNQYVPDPPSGFTVTAYNMTRIDLSWSKGSDADTTYIERNTTEGWSRGEGTEVYNSTGTTYSDTGLSPGTTYYYQAWSYNITDNVYSSSYSSGNDTTTNTLPTVTNIYPSNGSDANTQPTCHITVTDSDGDTMTVYWYENTTGSWVLQQTNNSVSSGSTVYWVYNNASNVSNTYYWKIIVNDTHDSISKTYHFSVDPWWNNNWNYYITYRIDHTKINNNLSNYPVLVKINDTIADKCDNGKSIRFLSNDNSTMYNYEIEKWVDGEDRIIWVNITNVSSTSDTIFYMYYNNSNATDNQNPADVWDTHYLCVYHMKDNTSTLIKDSTNNINGSKKGSNEPSQVTGIVGYAQNFDGVDDYIQIMKYLHISTAGTWEFYIKLPSTSESGGILSKRSGTSNNDWHIYPDDTDGSKLSSNFWHSGTGDVYTSSSGFFSANNWVYTVITFTGNDKRTYYKNGIEYSNNSDSFTLDDHDYYTRMGHDWGTNYLNMILDEIRISDIVRSSAYINATYTNINNYDSMISTGTVNPRIGFTASNPYPNNLSNVSLHPTCHVTISNDAGLPMNITFSSNYTGSWVNYQTNSSVYNGTYSWNFSGADTYETKYYWRIYVTYDDFEITRTYSFNTTWYVHPPYDFNYTINSSNNMLNFSWKRGLHSDQDVVVKSTTEYPTNVTDGTIVQNSTKTYYNETINNFVYYSIFGYNSTQDLYSEPLHATWGGVNIYVYKENEPWVSIGNYTVFITNVEGTETYMNSRANNPFRIDVSDVPHGEDIIIQISKQGYETHSQVMDLFENTWYVVEFYLPPSTSGSPSSEEGEPWYVPPSSEKTELKTNTTSVSNPDNDVTVVLECAPEKIVSVYGYNESLYGHWFEIPSDKYTVNGNTVVVDSSMLDENTTLVKVSYYCTVAEEYASQYLFSVVGAQSEYGSNIPIDGAYVVIKRYFNNTGSYETIYSVYTDSNGQVSVWLVPGVLYQVTISKTGYETEIILLEPRTIQYADDWKYTFRLSRSSGTWEEPEYLMKNITWSVEPLAPIHYGSFTIWFNITSSDNKLEWFSMRVLYYNTTNNTWVVLFYNKTYSSSGGSINYTIPNVTGRYSIECWFKKQGYDPYEVLQEGSLVTFIEKAKQSLESFPDFAYFVVLLIIMIMVMGFFMIYFSTGILTGYIGLGVMAIGLLMKGVTIGGVSGWMIFFVTFVLYTMGVFLWSRL</sequence>
<dbReference type="InterPro" id="IPR018765">
    <property type="entry name" value="DUF2341"/>
</dbReference>